<accession>A0A482PIC8</accession>
<dbReference type="AlphaFoldDB" id="A0A482PIC8"/>
<keyword evidence="1" id="KW-0862">Zinc</keyword>
<feature type="domain" description="C2H2-type" evidence="2">
    <location>
        <begin position="31"/>
        <end position="58"/>
    </location>
</feature>
<reference evidence="3" key="1">
    <citation type="submission" date="2019-03" db="EMBL/GenBank/DDBJ databases">
        <title>Complete genome sequence of enteropathogenic Citrobacter rodentium strain DBS100.</title>
        <authorList>
            <person name="Popov G."/>
            <person name="Fiebig A."/>
            <person name="Shideler S."/>
            <person name="Coombes B."/>
            <person name="Savchenko A."/>
        </authorList>
    </citation>
    <scope>NUCLEOTIDE SEQUENCE</scope>
    <source>
        <strain evidence="3">DBS100</strain>
    </source>
</reference>
<protein>
    <recommendedName>
        <fullName evidence="2">C2H2-type domain-containing protein</fullName>
    </recommendedName>
</protein>
<dbReference type="PROSITE" id="PS00028">
    <property type="entry name" value="ZINC_FINGER_C2H2_1"/>
    <property type="match status" value="1"/>
</dbReference>
<dbReference type="GO" id="GO:0008270">
    <property type="term" value="F:zinc ion binding"/>
    <property type="evidence" value="ECO:0007669"/>
    <property type="project" value="UniProtKB-KW"/>
</dbReference>
<dbReference type="EMBL" id="CP038008">
    <property type="protein sequence ID" value="QBY29803.1"/>
    <property type="molecule type" value="Genomic_DNA"/>
</dbReference>
<name>A0A482PIC8_CITRO</name>
<keyword evidence="1" id="KW-0479">Metal-binding</keyword>
<organism evidence="3">
    <name type="scientific">Citrobacter rodentium</name>
    <dbReference type="NCBI Taxonomy" id="67825"/>
    <lineage>
        <taxon>Bacteria</taxon>
        <taxon>Pseudomonadati</taxon>
        <taxon>Pseudomonadota</taxon>
        <taxon>Gammaproteobacteria</taxon>
        <taxon>Enterobacterales</taxon>
        <taxon>Enterobacteriaceae</taxon>
        <taxon>Citrobacter</taxon>
    </lineage>
</organism>
<dbReference type="RefSeq" id="WP_012907490.1">
    <property type="nucleotide sequence ID" value="NZ_CAJTBI010000035.1"/>
</dbReference>
<sequence>MPTVGWIQETAIDLFLERGFSAQEKGSTTKFKCRECPMEFSSMAERSQHERLHPVANPMLTIDGREVMGDNFKLTRAVGPEDIVLSCVDEIELNGNVLDHPDELLKQLSSAKKGFFDIKLSRRGIRPKRIKIDLLVASLTQLEQVDQSFLRLFGRDDFDGDTISHFISETEGCDEVIWYRDGLVRYLHGVMAKDQRAERLTTEDFAKCFNRSHQLLVQYPTALSYSLSQLIKFSFNDFSDFRSRTSISRLDDALMLFRGDTISTNAGDQNAILKLPTDHITSRILNDYVAHFPRYTLESLELAIDQINTSKLVNQDRQKLNYLRYLKASEEGNLKAQRNYGTKLKYSEVFNVTVPESEASDV</sequence>
<evidence type="ECO:0000256" key="1">
    <source>
        <dbReference type="PROSITE-ProRule" id="PRU00042"/>
    </source>
</evidence>
<dbReference type="InterPro" id="IPR013087">
    <property type="entry name" value="Znf_C2H2_type"/>
</dbReference>
<gene>
    <name evidence="3" type="ORF">E2R62_13760</name>
</gene>
<dbReference type="PROSITE" id="PS50157">
    <property type="entry name" value="ZINC_FINGER_C2H2_2"/>
    <property type="match status" value="1"/>
</dbReference>
<keyword evidence="1" id="KW-0863">Zinc-finger</keyword>
<proteinExistence type="predicted"/>
<evidence type="ECO:0000259" key="2">
    <source>
        <dbReference type="PROSITE" id="PS50157"/>
    </source>
</evidence>
<evidence type="ECO:0000313" key="3">
    <source>
        <dbReference type="EMBL" id="QBY29803.1"/>
    </source>
</evidence>